<name>A0A7W5B046_9BACL</name>
<evidence type="ECO:0000313" key="1">
    <source>
        <dbReference type="EMBL" id="MBB3111965.1"/>
    </source>
</evidence>
<evidence type="ECO:0000313" key="2">
    <source>
        <dbReference type="Proteomes" id="UP000570361"/>
    </source>
</evidence>
<dbReference type="EMBL" id="JACHXK010000009">
    <property type="protein sequence ID" value="MBB3111965.1"/>
    <property type="molecule type" value="Genomic_DNA"/>
</dbReference>
<dbReference type="Proteomes" id="UP000570361">
    <property type="component" value="Unassembled WGS sequence"/>
</dbReference>
<keyword evidence="2" id="KW-1185">Reference proteome</keyword>
<reference evidence="1 2" key="1">
    <citation type="submission" date="2020-08" db="EMBL/GenBank/DDBJ databases">
        <title>Genomic Encyclopedia of Type Strains, Phase III (KMG-III): the genomes of soil and plant-associated and newly described type strains.</title>
        <authorList>
            <person name="Whitman W."/>
        </authorList>
    </citation>
    <scope>NUCLEOTIDE SEQUENCE [LARGE SCALE GENOMIC DNA]</scope>
    <source>
        <strain evidence="1 2">CECT 5862</strain>
    </source>
</reference>
<proteinExistence type="predicted"/>
<protein>
    <submittedName>
        <fullName evidence="1">Uncharacterized protein</fullName>
    </submittedName>
</protein>
<accession>A0A7W5B046</accession>
<sequence>MKLLDPKVDLVFNWIFGSERSKKLLISFINSLRSETIRRVKDISYTGPWIPFHEIDKGVYDIRAEAIDEGGERTSIVIKLVYAFDWKAHAFIKSGIGLSFNKDGVIRTSESKNLIVIILIGNQIRDQNYHTVFPYIQDTGNEFEVHVIRPEDAVSDRISYPSSDPLVEWLLFLLDYENMGYIERYKAHCSIPEPTNTFEYMDRSREISQIRLREEKAERDYMWLMGNTRKEARSDGR</sequence>
<organism evidence="1 2">
    <name type="scientific">Paenibacillus phyllosphaerae</name>
    <dbReference type="NCBI Taxonomy" id="274593"/>
    <lineage>
        <taxon>Bacteria</taxon>
        <taxon>Bacillati</taxon>
        <taxon>Bacillota</taxon>
        <taxon>Bacilli</taxon>
        <taxon>Bacillales</taxon>
        <taxon>Paenibacillaceae</taxon>
        <taxon>Paenibacillus</taxon>
    </lineage>
</organism>
<gene>
    <name evidence="1" type="ORF">FHS18_004033</name>
</gene>
<dbReference type="Pfam" id="PF12784">
    <property type="entry name" value="PDDEXK_2"/>
    <property type="match status" value="1"/>
</dbReference>
<dbReference type="RefSeq" id="WP_183601807.1">
    <property type="nucleotide sequence ID" value="NZ_JACHXK010000009.1"/>
</dbReference>
<comment type="caution">
    <text evidence="1">The sequence shown here is derived from an EMBL/GenBank/DDBJ whole genome shotgun (WGS) entry which is preliminary data.</text>
</comment>
<dbReference type="AlphaFoldDB" id="A0A7W5B046"/>